<dbReference type="InterPro" id="IPR012056">
    <property type="entry name" value="NiFe_EhaM"/>
</dbReference>
<protein>
    <recommendedName>
        <fullName evidence="3">DUF1959 domain-containing protein</fullName>
    </recommendedName>
</protein>
<dbReference type="AlphaFoldDB" id="A0A328P993"/>
<dbReference type="EMBL" id="QLOE01000004">
    <property type="protein sequence ID" value="RAO79097.1"/>
    <property type="molecule type" value="Genomic_DNA"/>
</dbReference>
<proteinExistence type="predicted"/>
<reference evidence="1 2" key="1">
    <citation type="submission" date="2018-06" db="EMBL/GenBank/DDBJ databases">
        <title>Draft genome sequence of hyperthermophilic methanogen Methanothermobacter tenebrarum sp. MCM-B 1447.</title>
        <authorList>
            <person name="Pore S.D."/>
            <person name="Dagar S."/>
            <person name="Dhakephalkar P.K."/>
        </authorList>
    </citation>
    <scope>NUCLEOTIDE SEQUENCE [LARGE SCALE GENOMIC DNA]</scope>
    <source>
        <strain evidence="1 2">MCM B 1447</strain>
    </source>
</reference>
<dbReference type="Proteomes" id="UP000249782">
    <property type="component" value="Unassembled WGS sequence"/>
</dbReference>
<evidence type="ECO:0008006" key="3">
    <source>
        <dbReference type="Google" id="ProtNLM"/>
    </source>
</evidence>
<dbReference type="Gene3D" id="1.10.3070.10">
    <property type="entry name" value="EhaM-like"/>
    <property type="match status" value="1"/>
</dbReference>
<keyword evidence="2" id="KW-1185">Reference proteome</keyword>
<evidence type="ECO:0000313" key="2">
    <source>
        <dbReference type="Proteomes" id="UP000249782"/>
    </source>
</evidence>
<comment type="caution">
    <text evidence="1">The sequence shown here is derived from an EMBL/GenBank/DDBJ whole genome shotgun (WGS) entry which is preliminary data.</text>
</comment>
<accession>A0A328P993</accession>
<gene>
    <name evidence="1" type="ORF">DPC56_04010</name>
</gene>
<sequence length="137" mass="15935">MGDPMTDKTIKKIKLWKLESYAYKNQVLKTLSEALKIPIEKVEELLAKNLDMARIESSHSSMEQAILFRLEKQIELDLGLDYLDHLELLDKEQLKAIKEEIIKRLEISGKLEIDPEEYKKLIEKARKKIIKILEGSG</sequence>
<dbReference type="Pfam" id="PF09218">
    <property type="entry name" value="EhaM"/>
    <property type="match status" value="1"/>
</dbReference>
<dbReference type="InterPro" id="IPR036606">
    <property type="entry name" value="EhaM-like_sf"/>
</dbReference>
<name>A0A328P993_9EURY</name>
<organism evidence="1 2">
    <name type="scientific">Methanothermobacter tenebrarum</name>
    <dbReference type="NCBI Taxonomy" id="680118"/>
    <lineage>
        <taxon>Archaea</taxon>
        <taxon>Methanobacteriati</taxon>
        <taxon>Methanobacteriota</taxon>
        <taxon>Methanomada group</taxon>
        <taxon>Methanobacteria</taxon>
        <taxon>Methanobacteriales</taxon>
        <taxon>Methanobacteriaceae</taxon>
        <taxon>Methanothermobacter</taxon>
    </lineage>
</organism>
<evidence type="ECO:0000313" key="1">
    <source>
        <dbReference type="EMBL" id="RAO79097.1"/>
    </source>
</evidence>
<dbReference type="SUPFAM" id="SSF101332">
    <property type="entry name" value="Hypothetical protein MTH393"/>
    <property type="match status" value="1"/>
</dbReference>